<dbReference type="PROSITE" id="PS51318">
    <property type="entry name" value="TAT"/>
    <property type="match status" value="1"/>
</dbReference>
<feature type="binding site" evidence="16">
    <location>
        <position position="68"/>
    </location>
    <ligand>
        <name>[4Fe-4S] cluster</name>
        <dbReference type="ChEBI" id="CHEBI:49883"/>
        <label>1</label>
    </ligand>
</feature>
<dbReference type="PANTHER" id="PTHR30013">
    <property type="entry name" value="NIFE / NIFESE HYDROGENASE SMALL SUBUNIT FAMILY MEMBER"/>
    <property type="match status" value="1"/>
</dbReference>
<dbReference type="OrthoDB" id="9766729at2"/>
<dbReference type="Pfam" id="PF14720">
    <property type="entry name" value="NiFe_hyd_SSU_C"/>
    <property type="match status" value="1"/>
</dbReference>
<dbReference type="InterPro" id="IPR001821">
    <property type="entry name" value="NiFe_hydrogenase_ssu"/>
</dbReference>
<dbReference type="AlphaFoldDB" id="A0A1T4W4H7"/>
<evidence type="ECO:0000256" key="8">
    <source>
        <dbReference type="ARBA" id="ARBA00022723"/>
    </source>
</evidence>
<dbReference type="GO" id="GO:0046872">
    <property type="term" value="F:metal ion binding"/>
    <property type="evidence" value="ECO:0007669"/>
    <property type="project" value="UniProtKB-KW"/>
</dbReference>
<dbReference type="Pfam" id="PF01058">
    <property type="entry name" value="Oxidored_q6"/>
    <property type="match status" value="1"/>
</dbReference>
<comment type="cofactor">
    <cofactor evidence="2">
        <name>[4Fe-4S] cluster</name>
        <dbReference type="ChEBI" id="CHEBI:49883"/>
    </cofactor>
</comment>
<dbReference type="GO" id="GO:0008901">
    <property type="term" value="F:ferredoxin hydrogenase activity"/>
    <property type="evidence" value="ECO:0007669"/>
    <property type="project" value="InterPro"/>
</dbReference>
<evidence type="ECO:0000256" key="14">
    <source>
        <dbReference type="ARBA" id="ARBA00023291"/>
    </source>
</evidence>
<feature type="binding site" evidence="16">
    <location>
        <position position="162"/>
    </location>
    <ligand>
        <name>[4Fe-4S] cluster</name>
        <dbReference type="ChEBI" id="CHEBI:49883"/>
        <label>1</label>
    </ligand>
</feature>
<keyword evidence="8 16" id="KW-0479">Metal-binding</keyword>
<evidence type="ECO:0000256" key="10">
    <source>
        <dbReference type="ARBA" id="ARBA00022764"/>
    </source>
</evidence>
<evidence type="ECO:0000313" key="20">
    <source>
        <dbReference type="Proteomes" id="UP000190027"/>
    </source>
</evidence>
<feature type="binding site" evidence="16">
    <location>
        <position position="65"/>
    </location>
    <ligand>
        <name>[4Fe-4S] cluster</name>
        <dbReference type="ChEBI" id="CHEBI:49883"/>
        <label>1</label>
    </ligand>
</feature>
<feature type="binding site" evidence="16">
    <location>
        <position position="198"/>
    </location>
    <ligand>
        <name>[4Fe-4S] cluster</name>
        <dbReference type="ChEBI" id="CHEBI:49883"/>
        <label>1</label>
    </ligand>
</feature>
<dbReference type="GO" id="GO:0044569">
    <property type="term" value="C:[Ni-Fe] hydrogenase complex"/>
    <property type="evidence" value="ECO:0007669"/>
    <property type="project" value="TreeGrafter"/>
</dbReference>
<evidence type="ECO:0000256" key="1">
    <source>
        <dbReference type="ARBA" id="ARBA00001927"/>
    </source>
</evidence>
<dbReference type="GO" id="GO:0042597">
    <property type="term" value="C:periplasmic space"/>
    <property type="evidence" value="ECO:0007669"/>
    <property type="project" value="UniProtKB-SubCell"/>
</dbReference>
<dbReference type="RefSeq" id="WP_078715876.1">
    <property type="nucleotide sequence ID" value="NZ_FUYC01000001.1"/>
</dbReference>
<dbReference type="PIRSF" id="PIRSF000310">
    <property type="entry name" value="NiFe_hyd_ssu"/>
    <property type="match status" value="1"/>
</dbReference>
<evidence type="ECO:0000256" key="5">
    <source>
        <dbReference type="ARBA" id="ARBA00011771"/>
    </source>
</evidence>
<feature type="binding site" evidence="16">
    <location>
        <position position="269"/>
    </location>
    <ligand>
        <name>[4Fe-4S] cluster</name>
        <dbReference type="ChEBI" id="CHEBI:49883"/>
        <label>2</label>
    </ligand>
</feature>
<comment type="similarity">
    <text evidence="4">Belongs to the [NiFe]/[NiFeSe] hydrogenase small subunit family.</text>
</comment>
<reference evidence="19 20" key="1">
    <citation type="submission" date="2017-02" db="EMBL/GenBank/DDBJ databases">
        <authorList>
            <person name="Peterson S.W."/>
        </authorList>
    </citation>
    <scope>NUCLEOTIDE SEQUENCE [LARGE SCALE GENOMIC DNA]</scope>
    <source>
        <strain evidence="19 20">DSM 16080</strain>
    </source>
</reference>
<feature type="domain" description="Cytochrome-c3 hydrogenase C-terminal" evidence="18">
    <location>
        <begin position="230"/>
        <end position="311"/>
    </location>
</feature>
<keyword evidence="9" id="KW-0732">Signal</keyword>
<comment type="cofactor">
    <cofactor evidence="1">
        <name>[3Fe-4S] cluster</name>
        <dbReference type="ChEBI" id="CHEBI:21137"/>
    </cofactor>
</comment>
<feature type="binding site" evidence="16">
    <location>
        <position position="238"/>
    </location>
    <ligand>
        <name>[4Fe-4S] cluster</name>
        <dbReference type="ChEBI" id="CHEBI:49883"/>
        <label>2</label>
    </ligand>
</feature>
<accession>A0A1T4W4H7</accession>
<protein>
    <recommendedName>
        <fullName evidence="6">cytochrome-c3 hydrogenase</fullName>
        <ecNumber evidence="6">1.12.2.1</ecNumber>
    </recommendedName>
</protein>
<evidence type="ECO:0000259" key="17">
    <source>
        <dbReference type="Pfam" id="PF01058"/>
    </source>
</evidence>
<dbReference type="PANTHER" id="PTHR30013:SF7">
    <property type="entry name" value="HYDROGENASE-2 SMALL CHAIN"/>
    <property type="match status" value="1"/>
</dbReference>
<dbReference type="GO" id="GO:0009061">
    <property type="term" value="P:anaerobic respiration"/>
    <property type="evidence" value="ECO:0007669"/>
    <property type="project" value="TreeGrafter"/>
</dbReference>
<evidence type="ECO:0000313" key="19">
    <source>
        <dbReference type="EMBL" id="SKA72156.1"/>
    </source>
</evidence>
<dbReference type="InterPro" id="IPR019546">
    <property type="entry name" value="TAT_signal_bac_arc"/>
</dbReference>
<evidence type="ECO:0000256" key="16">
    <source>
        <dbReference type="PIRSR" id="PIRSR000310-1"/>
    </source>
</evidence>
<feature type="binding site" evidence="16">
    <location>
        <position position="299"/>
    </location>
    <ligand>
        <name>[3Fe-4S] cluster</name>
        <dbReference type="ChEBI" id="CHEBI:21137"/>
    </ligand>
</feature>
<name>A0A1T4W4H7_9BACT</name>
<dbReference type="InterPro" id="IPR037024">
    <property type="entry name" value="NiFe_Hase_small_N_sf"/>
</dbReference>
<evidence type="ECO:0000256" key="9">
    <source>
        <dbReference type="ARBA" id="ARBA00022729"/>
    </source>
</evidence>
<dbReference type="Proteomes" id="UP000190027">
    <property type="component" value="Unassembled WGS sequence"/>
</dbReference>
<dbReference type="PRINTS" id="PR00614">
    <property type="entry name" value="NIHGNASESMLL"/>
</dbReference>
<sequence length="322" mass="34727">MQDISRFEQMRLLGEGRGTSRREFMQYCSALAVLMGMGPAFAPQVAHALTKKKRPSVIYLHCAECTGCTEALLRNVGPFFDELIMETISLDYCETVMAAAGDASHDALLKAMNNPEGYICVIEGGIPTKHGGEFGKVGGQTMLQLCSEVASKAMATIAMGSCASFGGVQAAAPNPSGAKGTNEALAHVGVKAINIAGCPPNPANFVGTVVHLLTKGMPKLDQWSRPLMFFAQTVHDKCPRQKHFNKGEFAPSFTSKEAKQGWCLYKLGCKGPYTYNNCPTQLFNQVTWPVQSGSPCIGCSEPGFWDQYSPFFSAIEDGPDEK</sequence>
<feature type="binding site" evidence="16">
    <location>
        <position position="235"/>
    </location>
    <ligand>
        <name>[4Fe-4S] cluster</name>
        <dbReference type="ChEBI" id="CHEBI:49883"/>
        <label>2</label>
    </ligand>
</feature>
<comment type="subunit">
    <text evidence="5">Heterodimer of a large and a small subunit.</text>
</comment>
<evidence type="ECO:0000256" key="3">
    <source>
        <dbReference type="ARBA" id="ARBA00004418"/>
    </source>
</evidence>
<evidence type="ECO:0000256" key="13">
    <source>
        <dbReference type="ARBA" id="ARBA00023014"/>
    </source>
</evidence>
<keyword evidence="10" id="KW-0574">Periplasm</keyword>
<dbReference type="SUPFAM" id="SSF56770">
    <property type="entry name" value="HydA/Nqo6-like"/>
    <property type="match status" value="1"/>
</dbReference>
<comment type="subcellular location">
    <subcellularLocation>
        <location evidence="3">Periplasm</location>
    </subcellularLocation>
</comment>
<dbReference type="InterPro" id="IPR006311">
    <property type="entry name" value="TAT_signal"/>
</dbReference>
<dbReference type="Gene3D" id="4.10.480.10">
    <property type="entry name" value="Cytochrome-c3 hydrogenase, C-terminal domain"/>
    <property type="match status" value="1"/>
</dbReference>
<dbReference type="InterPro" id="IPR006137">
    <property type="entry name" value="NADH_UbQ_OxRdtase-like_20kDa"/>
</dbReference>
<keyword evidence="20" id="KW-1185">Reference proteome</keyword>
<dbReference type="GO" id="GO:0009375">
    <property type="term" value="C:ferredoxin hydrogenase complex"/>
    <property type="evidence" value="ECO:0007669"/>
    <property type="project" value="InterPro"/>
</dbReference>
<keyword evidence="12 16" id="KW-0408">Iron</keyword>
<keyword evidence="14 16" id="KW-0003">3Fe-4S</keyword>
<dbReference type="InterPro" id="IPR027394">
    <property type="entry name" value="Cytochrome-c3_hydrogenase_C"/>
</dbReference>
<dbReference type="NCBIfam" id="TIGR00391">
    <property type="entry name" value="hydA"/>
    <property type="match status" value="1"/>
</dbReference>
<feature type="binding site" evidence="16">
    <location>
        <position position="263"/>
    </location>
    <ligand>
        <name>[4Fe-4S] cluster</name>
        <dbReference type="ChEBI" id="CHEBI:49883"/>
        <label>2</label>
    </ligand>
</feature>
<keyword evidence="11" id="KW-0560">Oxidoreductase</keyword>
<dbReference type="GO" id="GO:0051538">
    <property type="term" value="F:3 iron, 4 sulfur cluster binding"/>
    <property type="evidence" value="ECO:0007669"/>
    <property type="project" value="UniProtKB-KW"/>
</dbReference>
<dbReference type="EMBL" id="FUYC01000001">
    <property type="protein sequence ID" value="SKA72156.1"/>
    <property type="molecule type" value="Genomic_DNA"/>
</dbReference>
<proteinExistence type="inferred from homology"/>
<gene>
    <name evidence="19" type="ORF">SAMN02745704_00301</name>
</gene>
<dbReference type="GO" id="GO:0009055">
    <property type="term" value="F:electron transfer activity"/>
    <property type="evidence" value="ECO:0007669"/>
    <property type="project" value="TreeGrafter"/>
</dbReference>
<evidence type="ECO:0000256" key="7">
    <source>
        <dbReference type="ARBA" id="ARBA00022485"/>
    </source>
</evidence>
<dbReference type="EC" id="1.12.2.1" evidence="6"/>
<keyword evidence="13 16" id="KW-0411">Iron-sulfur</keyword>
<feature type="binding site" evidence="16">
    <location>
        <position position="296"/>
    </location>
    <ligand>
        <name>[3Fe-4S] cluster</name>
        <dbReference type="ChEBI" id="CHEBI:21137"/>
    </ligand>
</feature>
<keyword evidence="7 16" id="KW-0004">4Fe-4S</keyword>
<dbReference type="STRING" id="1121449.SAMN02745704_00301"/>
<feature type="binding site" evidence="16">
    <location>
        <position position="278"/>
    </location>
    <ligand>
        <name>[3Fe-4S] cluster</name>
        <dbReference type="ChEBI" id="CHEBI:21137"/>
    </ligand>
</feature>
<evidence type="ECO:0000259" key="18">
    <source>
        <dbReference type="Pfam" id="PF14720"/>
    </source>
</evidence>
<dbReference type="GO" id="GO:0047806">
    <property type="term" value="F:cytochrome-c3 hydrogenase activity"/>
    <property type="evidence" value="ECO:0007669"/>
    <property type="project" value="UniProtKB-EC"/>
</dbReference>
<dbReference type="GO" id="GO:0051539">
    <property type="term" value="F:4 iron, 4 sulfur cluster binding"/>
    <property type="evidence" value="ECO:0007669"/>
    <property type="project" value="UniProtKB-KW"/>
</dbReference>
<feature type="domain" description="NADH:ubiquinone oxidoreductase-like 20kDa subunit" evidence="17">
    <location>
        <begin position="65"/>
        <end position="212"/>
    </location>
</feature>
<evidence type="ECO:0000256" key="4">
    <source>
        <dbReference type="ARBA" id="ARBA00006605"/>
    </source>
</evidence>
<dbReference type="GO" id="GO:0016020">
    <property type="term" value="C:membrane"/>
    <property type="evidence" value="ECO:0007669"/>
    <property type="project" value="TreeGrafter"/>
</dbReference>
<dbReference type="Gene3D" id="3.40.50.700">
    <property type="entry name" value="NADH:ubiquinone oxidoreductase-like, 20kDa subunit"/>
    <property type="match status" value="1"/>
</dbReference>
<evidence type="ECO:0000256" key="2">
    <source>
        <dbReference type="ARBA" id="ARBA00001966"/>
    </source>
</evidence>
<dbReference type="InterPro" id="IPR037148">
    <property type="entry name" value="NiFe-Hase_small_C_sf"/>
</dbReference>
<evidence type="ECO:0000256" key="6">
    <source>
        <dbReference type="ARBA" id="ARBA00012159"/>
    </source>
</evidence>
<organism evidence="19 20">
    <name type="scientific">Paucidesulfovibrio gracilis DSM 16080</name>
    <dbReference type="NCBI Taxonomy" id="1121449"/>
    <lineage>
        <taxon>Bacteria</taxon>
        <taxon>Pseudomonadati</taxon>
        <taxon>Thermodesulfobacteriota</taxon>
        <taxon>Desulfovibrionia</taxon>
        <taxon>Desulfovibrionales</taxon>
        <taxon>Desulfovibrionaceae</taxon>
        <taxon>Paucidesulfovibrio</taxon>
    </lineage>
</organism>
<evidence type="ECO:0000256" key="12">
    <source>
        <dbReference type="ARBA" id="ARBA00023004"/>
    </source>
</evidence>
<evidence type="ECO:0000256" key="11">
    <source>
        <dbReference type="ARBA" id="ARBA00023002"/>
    </source>
</evidence>
<dbReference type="NCBIfam" id="TIGR01409">
    <property type="entry name" value="TAT_signal_seq"/>
    <property type="match status" value="1"/>
</dbReference>
<evidence type="ECO:0000256" key="15">
    <source>
        <dbReference type="ARBA" id="ARBA00029307"/>
    </source>
</evidence>
<comment type="catalytic activity">
    <reaction evidence="15">
        <text>2 Fe(III)-[cytochrome c3] + H2 = 2 Fe(II)-[cytochrome c3] + 2 H(+)</text>
        <dbReference type="Rhea" id="RHEA:20625"/>
        <dbReference type="Rhea" id="RHEA-COMP:11576"/>
        <dbReference type="Rhea" id="RHEA-COMP:11577"/>
        <dbReference type="ChEBI" id="CHEBI:15378"/>
        <dbReference type="ChEBI" id="CHEBI:18276"/>
        <dbReference type="ChEBI" id="CHEBI:29033"/>
        <dbReference type="ChEBI" id="CHEBI:29034"/>
        <dbReference type="EC" id="1.12.2.1"/>
    </reaction>
</comment>